<keyword evidence="2" id="KW-0489">Methyltransferase</keyword>
<organism evidence="2 3">
    <name type="scientific">Glycomyces tritici</name>
    <dbReference type="NCBI Taxonomy" id="2665176"/>
    <lineage>
        <taxon>Bacteria</taxon>
        <taxon>Bacillati</taxon>
        <taxon>Actinomycetota</taxon>
        <taxon>Actinomycetes</taxon>
        <taxon>Glycomycetales</taxon>
        <taxon>Glycomycetaceae</taxon>
        <taxon>Glycomyces</taxon>
    </lineage>
</organism>
<dbReference type="CDD" id="cd02440">
    <property type="entry name" value="AdoMet_MTases"/>
    <property type="match status" value="1"/>
</dbReference>
<sequence length="259" mass="27256">MEPGTLWSMGDYASNGDRWAAASRELAAETVRTGMTVLDIACGPGPFAIAAAHAGARATGLDAAPRLLEVAKQRAGDAGVAIEWIEADMTAVPLGDGAFDLVASAFGCMFAPDAEAMAAELVRLCRSGGRIAVLAWTPESAFGSMAPLVGPYLPGGGGASPVERWTRPENVKAVFAAQPVRLQFTVRTVDVVWDDLDHAVRDITENNPAWLGIRAAVAPTGRWSDLEADLRALLAARGRAEPGRFTLPVEYLETLAAKD</sequence>
<dbReference type="PANTHER" id="PTHR43591">
    <property type="entry name" value="METHYLTRANSFERASE"/>
    <property type="match status" value="1"/>
</dbReference>
<feature type="domain" description="Methyltransferase" evidence="1">
    <location>
        <begin position="37"/>
        <end position="129"/>
    </location>
</feature>
<reference evidence="2" key="1">
    <citation type="submission" date="2023-06" db="EMBL/GenBank/DDBJ databases">
        <title>Gycomyces niveus sp.nov., a novel actinomycete isolated from soil in Shouguang.</title>
        <authorList>
            <person name="Yang X."/>
            <person name="Zhao J."/>
        </authorList>
    </citation>
    <scope>NUCLEOTIDE SEQUENCE</scope>
    <source>
        <strain evidence="2">NEAU C2</strain>
    </source>
</reference>
<dbReference type="RefSeq" id="WP_289958531.1">
    <property type="nucleotide sequence ID" value="NZ_JAUEMJ010000005.1"/>
</dbReference>
<dbReference type="EC" id="2.1.1.-" evidence="2"/>
<keyword evidence="3" id="KW-1185">Reference proteome</keyword>
<dbReference type="Pfam" id="PF13649">
    <property type="entry name" value="Methyltransf_25"/>
    <property type="match status" value="1"/>
</dbReference>
<dbReference type="Proteomes" id="UP001171902">
    <property type="component" value="Unassembled WGS sequence"/>
</dbReference>
<accession>A0ABT7YSL0</accession>
<name>A0ABT7YSL0_9ACTN</name>
<dbReference type="EMBL" id="JAUEMJ010000005">
    <property type="protein sequence ID" value="MDN3241625.1"/>
    <property type="molecule type" value="Genomic_DNA"/>
</dbReference>
<evidence type="ECO:0000313" key="2">
    <source>
        <dbReference type="EMBL" id="MDN3241625.1"/>
    </source>
</evidence>
<dbReference type="InterPro" id="IPR029063">
    <property type="entry name" value="SAM-dependent_MTases_sf"/>
</dbReference>
<protein>
    <submittedName>
        <fullName evidence="2">Class I SAM-dependent methyltransferase</fullName>
        <ecNumber evidence="2">2.1.1.-</ecNumber>
    </submittedName>
</protein>
<dbReference type="GO" id="GO:0032259">
    <property type="term" value="P:methylation"/>
    <property type="evidence" value="ECO:0007669"/>
    <property type="project" value="UniProtKB-KW"/>
</dbReference>
<evidence type="ECO:0000313" key="3">
    <source>
        <dbReference type="Proteomes" id="UP001171902"/>
    </source>
</evidence>
<dbReference type="InterPro" id="IPR041698">
    <property type="entry name" value="Methyltransf_25"/>
</dbReference>
<proteinExistence type="predicted"/>
<dbReference type="Gene3D" id="3.40.50.150">
    <property type="entry name" value="Vaccinia Virus protein VP39"/>
    <property type="match status" value="1"/>
</dbReference>
<dbReference type="PANTHER" id="PTHR43591:SF24">
    <property type="entry name" value="2-METHOXY-6-POLYPRENYL-1,4-BENZOQUINOL METHYLASE, MITOCHONDRIAL"/>
    <property type="match status" value="1"/>
</dbReference>
<evidence type="ECO:0000259" key="1">
    <source>
        <dbReference type="Pfam" id="PF13649"/>
    </source>
</evidence>
<dbReference type="GO" id="GO:0008168">
    <property type="term" value="F:methyltransferase activity"/>
    <property type="evidence" value="ECO:0007669"/>
    <property type="project" value="UniProtKB-KW"/>
</dbReference>
<comment type="caution">
    <text evidence="2">The sequence shown here is derived from an EMBL/GenBank/DDBJ whole genome shotgun (WGS) entry which is preliminary data.</text>
</comment>
<keyword evidence="2" id="KW-0808">Transferase</keyword>
<gene>
    <name evidence="2" type="ORF">QWI33_18015</name>
</gene>
<dbReference type="SUPFAM" id="SSF53335">
    <property type="entry name" value="S-adenosyl-L-methionine-dependent methyltransferases"/>
    <property type="match status" value="1"/>
</dbReference>